<keyword evidence="1" id="KW-0812">Transmembrane</keyword>
<feature type="transmembrane region" description="Helical" evidence="1">
    <location>
        <begin position="150"/>
        <end position="170"/>
    </location>
</feature>
<dbReference type="InterPro" id="IPR007110">
    <property type="entry name" value="Ig-like_dom"/>
</dbReference>
<evidence type="ECO:0000313" key="4">
    <source>
        <dbReference type="Proteomes" id="UP001346869"/>
    </source>
</evidence>
<proteinExistence type="predicted"/>
<protein>
    <recommendedName>
        <fullName evidence="2">Ig-like domain-containing protein</fullName>
    </recommendedName>
</protein>
<evidence type="ECO:0000313" key="3">
    <source>
        <dbReference type="EMBL" id="KAK5861114.1"/>
    </source>
</evidence>
<dbReference type="SMART" id="SM00409">
    <property type="entry name" value="IG"/>
    <property type="match status" value="1"/>
</dbReference>
<dbReference type="EMBL" id="JAUZQC010000013">
    <property type="protein sequence ID" value="KAK5861114.1"/>
    <property type="molecule type" value="Genomic_DNA"/>
</dbReference>
<reference evidence="3 4" key="1">
    <citation type="journal article" date="2023" name="Genes (Basel)">
        <title>Chromosome-Level Genome Assembly and Circadian Gene Repertoire of the Patagonia Blennie Eleginops maclovinus-The Closest Ancestral Proxy of Antarctic Cryonotothenioids.</title>
        <authorList>
            <person name="Cheng C.C."/>
            <person name="Rivera-Colon A.G."/>
            <person name="Minhas B.F."/>
            <person name="Wilson L."/>
            <person name="Rayamajhi N."/>
            <person name="Vargas-Chacoff L."/>
            <person name="Catchen J.M."/>
        </authorList>
    </citation>
    <scope>NUCLEOTIDE SEQUENCE [LARGE SCALE GENOMIC DNA]</scope>
    <source>
        <strain evidence="3">JMC-PN-2008</strain>
    </source>
</reference>
<dbReference type="Proteomes" id="UP001346869">
    <property type="component" value="Unassembled WGS sequence"/>
</dbReference>
<sequence length="226" mass="25664">MQILTTGVMEEFSKNVGINWTFFKICCMFWIFSPAEGNNISRVVGSTAILHCGINSNSTLNQLTWKMNSVILFSFTPQGSLHNSDEARRLDINMSLSESHLYALVIEKVQKTHEGNYTCEISTVEGVEEQKWELKITEEAVTGNVDKLNIAAAVVVPCMCCLVFLLALIVQHRCHKQRAVNRSRTSEMRPEELIYENCLETDVRQKRKPQVYNLPKTATRQGGVQY</sequence>
<gene>
    <name evidence="3" type="ORF">PBY51_022533</name>
</gene>
<dbReference type="PROSITE" id="PS50835">
    <property type="entry name" value="IG_LIKE"/>
    <property type="match status" value="1"/>
</dbReference>
<keyword evidence="4" id="KW-1185">Reference proteome</keyword>
<reference evidence="3 4" key="2">
    <citation type="journal article" date="2023" name="Mol. Biol. Evol.">
        <title>Genomics of Secondarily Temperate Adaptation in the Only Non-Antarctic Icefish.</title>
        <authorList>
            <person name="Rivera-Colon A.G."/>
            <person name="Rayamajhi N."/>
            <person name="Minhas B.F."/>
            <person name="Madrigal G."/>
            <person name="Bilyk K.T."/>
            <person name="Yoon V."/>
            <person name="Hune M."/>
            <person name="Gregory S."/>
            <person name="Cheng C.H.C."/>
            <person name="Catchen J.M."/>
        </authorList>
    </citation>
    <scope>NUCLEOTIDE SEQUENCE [LARGE SCALE GENOMIC DNA]</scope>
    <source>
        <strain evidence="3">JMC-PN-2008</strain>
    </source>
</reference>
<dbReference type="InterPro" id="IPR036179">
    <property type="entry name" value="Ig-like_dom_sf"/>
</dbReference>
<name>A0AAN7XI41_ELEMC</name>
<organism evidence="3 4">
    <name type="scientific">Eleginops maclovinus</name>
    <name type="common">Patagonian blennie</name>
    <name type="synonym">Eleginus maclovinus</name>
    <dbReference type="NCBI Taxonomy" id="56733"/>
    <lineage>
        <taxon>Eukaryota</taxon>
        <taxon>Metazoa</taxon>
        <taxon>Chordata</taxon>
        <taxon>Craniata</taxon>
        <taxon>Vertebrata</taxon>
        <taxon>Euteleostomi</taxon>
        <taxon>Actinopterygii</taxon>
        <taxon>Neopterygii</taxon>
        <taxon>Teleostei</taxon>
        <taxon>Neoteleostei</taxon>
        <taxon>Acanthomorphata</taxon>
        <taxon>Eupercaria</taxon>
        <taxon>Perciformes</taxon>
        <taxon>Notothenioidei</taxon>
        <taxon>Eleginopidae</taxon>
        <taxon>Eleginops</taxon>
    </lineage>
</organism>
<accession>A0AAN7XI41</accession>
<evidence type="ECO:0000259" key="2">
    <source>
        <dbReference type="PROSITE" id="PS50835"/>
    </source>
</evidence>
<dbReference type="SUPFAM" id="SSF48726">
    <property type="entry name" value="Immunoglobulin"/>
    <property type="match status" value="1"/>
</dbReference>
<keyword evidence="1" id="KW-0472">Membrane</keyword>
<comment type="caution">
    <text evidence="3">The sequence shown here is derived from an EMBL/GenBank/DDBJ whole genome shotgun (WGS) entry which is preliminary data.</text>
</comment>
<dbReference type="Gene3D" id="2.60.40.10">
    <property type="entry name" value="Immunoglobulins"/>
    <property type="match status" value="1"/>
</dbReference>
<feature type="domain" description="Ig-like" evidence="2">
    <location>
        <begin position="45"/>
        <end position="137"/>
    </location>
</feature>
<dbReference type="InterPro" id="IPR013783">
    <property type="entry name" value="Ig-like_fold"/>
</dbReference>
<dbReference type="AlphaFoldDB" id="A0AAN7XI41"/>
<dbReference type="InterPro" id="IPR003599">
    <property type="entry name" value="Ig_sub"/>
</dbReference>
<keyword evidence="1" id="KW-1133">Transmembrane helix</keyword>
<evidence type="ECO:0000256" key="1">
    <source>
        <dbReference type="SAM" id="Phobius"/>
    </source>
</evidence>